<sequence length="454" mass="47439">MNKSAIRGALACAFFILAVKTLAFGAGGSLSAYPSGSDVLISATGLSNVSGIEIDATYEPSSIGNAQVTKLSGFQWMIFVPNTTVQGKFYIAMLSEPPLSGSGPLVRISFPTTFSGAVIMTINYRITFSDYSIQRKTLKVTLNRGTTQSSDTSTTQSTDSLVTSDQRQNPAGDPGTSVTDGTAQAPSAGATSGDAAHRGGTVVLPGMITSGAVDNDARVSAGKPSAAEQTAPPEEPPQAQADGANESGEQHASPPEAELPVSEPEVKPAPVTQEGYAVLGSVVARFRNYTGARAPKALMALFKEPVADTISQEPAICLTDGKTAVRITVDLTGGEKAAPNFALRGAALKSLKKGGENRWLVEALPEAGAVEATLIIVTGRKMVEYPLTVAPRADVDMDGKGRVTEADFLLFLARKPAGSSRSFDLNGDGKVDYLDDYIYTANYLVATEEQTTRN</sequence>
<evidence type="ECO:0000256" key="2">
    <source>
        <dbReference type="SAM" id="SignalP"/>
    </source>
</evidence>
<feature type="compositionally biased region" description="Low complexity" evidence="1">
    <location>
        <begin position="224"/>
        <end position="241"/>
    </location>
</feature>
<dbReference type="AlphaFoldDB" id="A0A0C1QVH4"/>
<dbReference type="Proteomes" id="UP000031433">
    <property type="component" value="Unassembled WGS sequence"/>
</dbReference>
<proteinExistence type="predicted"/>
<feature type="signal peptide" evidence="2">
    <location>
        <begin position="1"/>
        <end position="25"/>
    </location>
</feature>
<feature type="region of interest" description="Disordered" evidence="1">
    <location>
        <begin position="143"/>
        <end position="267"/>
    </location>
</feature>
<evidence type="ECO:0000256" key="1">
    <source>
        <dbReference type="SAM" id="MobiDB-lite"/>
    </source>
</evidence>
<feature type="compositionally biased region" description="Low complexity" evidence="1">
    <location>
        <begin position="146"/>
        <end position="166"/>
    </location>
</feature>
<keyword evidence="4" id="KW-1185">Reference proteome</keyword>
<evidence type="ECO:0000313" key="3">
    <source>
        <dbReference type="EMBL" id="KIE42176.1"/>
    </source>
</evidence>
<reference evidence="3 4" key="1">
    <citation type="submission" date="2015-01" db="EMBL/GenBank/DDBJ databases">
        <title>Genome sequence of the anaerobic bacterium Geobacter soli GSS01, a dissimilatory Fe(III) reducer from soil.</title>
        <authorList>
            <person name="Yang G."/>
            <person name="Zhou S."/>
        </authorList>
    </citation>
    <scope>NUCLEOTIDE SEQUENCE [LARGE SCALE GENOMIC DNA]</scope>
    <source>
        <strain evidence="3 4">GSS01</strain>
    </source>
</reference>
<keyword evidence="2" id="KW-0732">Signal</keyword>
<feature type="chain" id="PRO_5002137519" description="EF-hand domain-containing protein" evidence="2">
    <location>
        <begin position="26"/>
        <end position="454"/>
    </location>
</feature>
<evidence type="ECO:0008006" key="5">
    <source>
        <dbReference type="Google" id="ProtNLM"/>
    </source>
</evidence>
<comment type="caution">
    <text evidence="3">The sequence shown here is derived from an EMBL/GenBank/DDBJ whole genome shotgun (WGS) entry which is preliminary data.</text>
</comment>
<organism evidence="3 4">
    <name type="scientific">Geobacter soli</name>
    <dbReference type="NCBI Taxonomy" id="1510391"/>
    <lineage>
        <taxon>Bacteria</taxon>
        <taxon>Pseudomonadati</taxon>
        <taxon>Thermodesulfobacteriota</taxon>
        <taxon>Desulfuromonadia</taxon>
        <taxon>Geobacterales</taxon>
        <taxon>Geobacteraceae</taxon>
        <taxon>Geobacter</taxon>
    </lineage>
</organism>
<dbReference type="Gene3D" id="2.60.40.680">
    <property type="match status" value="1"/>
</dbReference>
<protein>
    <recommendedName>
        <fullName evidence="5">EF-hand domain-containing protein</fullName>
    </recommendedName>
</protein>
<name>A0A0C1QVH4_9BACT</name>
<evidence type="ECO:0000313" key="4">
    <source>
        <dbReference type="Proteomes" id="UP000031433"/>
    </source>
</evidence>
<accession>A0A0C1QVH4</accession>
<gene>
    <name evidence="3" type="ORF">SE37_05855</name>
</gene>
<dbReference type="EMBL" id="JXBL01000001">
    <property type="protein sequence ID" value="KIE42176.1"/>
    <property type="molecule type" value="Genomic_DNA"/>
</dbReference>
<feature type="compositionally biased region" description="Polar residues" evidence="1">
    <location>
        <begin position="176"/>
        <end position="185"/>
    </location>
</feature>